<gene>
    <name evidence="2" type="ORF">J4732_16850</name>
</gene>
<protein>
    <submittedName>
        <fullName evidence="2">Uncharacterized protein</fullName>
    </submittedName>
</protein>
<dbReference type="Gene3D" id="3.40.50.300">
    <property type="entry name" value="P-loop containing nucleotide triphosphate hydrolases"/>
    <property type="match status" value="1"/>
</dbReference>
<dbReference type="AlphaFoldDB" id="A0A939SNX6"/>
<feature type="region of interest" description="Disordered" evidence="1">
    <location>
        <begin position="26"/>
        <end position="48"/>
    </location>
</feature>
<sequence length="48" mass="5411">MDVLRGHFRPEFLNRIDEIIVFPCAGQGGDPPYRRPAARSCGPQRSRA</sequence>
<evidence type="ECO:0000313" key="2">
    <source>
        <dbReference type="EMBL" id="MBO2007134.1"/>
    </source>
</evidence>
<dbReference type="EMBL" id="JAGETR010000118">
    <property type="protein sequence ID" value="MBO2007134.1"/>
    <property type="molecule type" value="Genomic_DNA"/>
</dbReference>
<proteinExistence type="predicted"/>
<evidence type="ECO:0000256" key="1">
    <source>
        <dbReference type="SAM" id="MobiDB-lite"/>
    </source>
</evidence>
<comment type="caution">
    <text evidence="2">The sequence shown here is derived from an EMBL/GenBank/DDBJ whole genome shotgun (WGS) entry which is preliminary data.</text>
</comment>
<dbReference type="InterPro" id="IPR027417">
    <property type="entry name" value="P-loop_NTPase"/>
</dbReference>
<organism evidence="2">
    <name type="scientific">Serratia marcescens</name>
    <dbReference type="NCBI Taxonomy" id="615"/>
    <lineage>
        <taxon>Bacteria</taxon>
        <taxon>Pseudomonadati</taxon>
        <taxon>Pseudomonadota</taxon>
        <taxon>Gammaproteobacteria</taxon>
        <taxon>Enterobacterales</taxon>
        <taxon>Yersiniaceae</taxon>
        <taxon>Serratia</taxon>
    </lineage>
</organism>
<reference evidence="2" key="1">
    <citation type="submission" date="2021-03" db="EMBL/GenBank/DDBJ databases">
        <title>Molecular epidemiology and mechanisms of colistin and carbapenem resistance in Enterobacteriaceae from clinical isolates, the environment and porcine samples in Pretoria, South Africa.</title>
        <authorList>
            <person name="Bogoshi D."/>
            <person name="Mbelle N.M."/>
            <person name="Naidoo V."/>
            <person name="Osei Sekyere J."/>
        </authorList>
    </citation>
    <scope>NUCLEOTIDE SEQUENCE</scope>
    <source>
        <strain evidence="2">C080</strain>
    </source>
</reference>
<accession>A0A939SNX6</accession>
<name>A0A939SNX6_SERMA</name>